<dbReference type="PANTHER" id="PTHR15715">
    <property type="entry name" value="CENTROSOMAL PROTEIN OF 170 KDA"/>
    <property type="match status" value="1"/>
</dbReference>
<feature type="region of interest" description="Disordered" evidence="2">
    <location>
        <begin position="606"/>
        <end position="696"/>
    </location>
</feature>
<feature type="compositionally biased region" description="Basic residues" evidence="2">
    <location>
        <begin position="629"/>
        <end position="643"/>
    </location>
</feature>
<organism evidence="5 6">
    <name type="scientific">Paxillus rubicundulus Ve08.2h10</name>
    <dbReference type="NCBI Taxonomy" id="930991"/>
    <lineage>
        <taxon>Eukaryota</taxon>
        <taxon>Fungi</taxon>
        <taxon>Dikarya</taxon>
        <taxon>Basidiomycota</taxon>
        <taxon>Agaricomycotina</taxon>
        <taxon>Agaricomycetes</taxon>
        <taxon>Agaricomycetidae</taxon>
        <taxon>Boletales</taxon>
        <taxon>Paxilineae</taxon>
        <taxon>Paxillaceae</taxon>
        <taxon>Paxillus</taxon>
    </lineage>
</organism>
<dbReference type="Proteomes" id="UP000054538">
    <property type="component" value="Unassembled WGS sequence"/>
</dbReference>
<feature type="transmembrane region" description="Helical" evidence="3">
    <location>
        <begin position="745"/>
        <end position="765"/>
    </location>
</feature>
<evidence type="ECO:0000313" key="5">
    <source>
        <dbReference type="EMBL" id="KIK89944.1"/>
    </source>
</evidence>
<dbReference type="InterPro" id="IPR008984">
    <property type="entry name" value="SMAD_FHA_dom_sf"/>
</dbReference>
<evidence type="ECO:0000256" key="3">
    <source>
        <dbReference type="SAM" id="Phobius"/>
    </source>
</evidence>
<dbReference type="InParanoid" id="A0A0D0DVY1"/>
<dbReference type="InterPro" id="IPR051176">
    <property type="entry name" value="Cent_Immune-Sig_Mod"/>
</dbReference>
<dbReference type="SMART" id="SM00240">
    <property type="entry name" value="FHA"/>
    <property type="match status" value="1"/>
</dbReference>
<dbReference type="OrthoDB" id="687730at2759"/>
<evidence type="ECO:0000259" key="4">
    <source>
        <dbReference type="PROSITE" id="PS50006"/>
    </source>
</evidence>
<evidence type="ECO:0000256" key="2">
    <source>
        <dbReference type="SAM" id="MobiDB-lite"/>
    </source>
</evidence>
<sequence>MSSFPALYLYPLNDTFVPKHIALVGGQRVKIGRQTNAKTVPAERNGYFDSKVLSRQHAEIWEENGKIFIKDVKSSNGTFINGERLSQEGVESEQFELKNDNIVEFGIDIIGEDNKTTIHHKVAARVICVFTEEDVQLAARAEQMQNNTSIPGVPSQQSAAGAVSQFSFAQGQTGHPAQRRPTLQSQALGGMGGMGGSMRPPGKSGLSFDHILSRLQGELQKSRDTGAELHSLTTAMSDIHDTLGGTLPPNLPHYPHILPPVRPSQVLNEQSESGSIPTSALNELRSQLHETQASLASHVDKVRALEDMLAEHEAIKAEVASLRNLMDERKRELDPSCHAPGSPSRHHDGQHLNNLRRSRYQDDDDDASSIHTIVPHELERVEEEDEDQLVPEEEDDEDRRRRRDELGRPRTPEPTGMIEDDDESPNTKRVHRPSSLLRPSHDVASAAVDDLAERLSALSGRIDAAVEYNSSLQAQHTAAQTTISILHSKIATLEELVQATQSQLQQQNLAQEVAKAEILKAVREPPRDAERESLTAMINEWKKSVEGQWSAAQEEWSQERERLSKAREEWENRARTLELGLDAKISAGVASIAALRHHPFPNGDIKINGTGGLVTPPSPVSVASNSGRTKPRRRRTSSSRGRSRSSSPISSIELIEGAVNGEHDVSTNPSSRRASDQYQRSRSPSPSIAEDSDPESCKQELYGTQYLITPAPSVKDSPGHPPLTTSVELMSNAETPLRTTEISHLNMSTAVGILVLGIATAAVLWRVNQE</sequence>
<keyword evidence="6" id="KW-1185">Reference proteome</keyword>
<keyword evidence="3" id="KW-0812">Transmembrane</keyword>
<feature type="compositionally biased region" description="Acidic residues" evidence="2">
    <location>
        <begin position="380"/>
        <end position="397"/>
    </location>
</feature>
<reference evidence="5 6" key="1">
    <citation type="submission" date="2014-04" db="EMBL/GenBank/DDBJ databases">
        <authorList>
            <consortium name="DOE Joint Genome Institute"/>
            <person name="Kuo A."/>
            <person name="Kohler A."/>
            <person name="Jargeat P."/>
            <person name="Nagy L.G."/>
            <person name="Floudas D."/>
            <person name="Copeland A."/>
            <person name="Barry K.W."/>
            <person name="Cichocki N."/>
            <person name="Veneault-Fourrey C."/>
            <person name="LaButti K."/>
            <person name="Lindquist E.A."/>
            <person name="Lipzen A."/>
            <person name="Lundell T."/>
            <person name="Morin E."/>
            <person name="Murat C."/>
            <person name="Sun H."/>
            <person name="Tunlid A."/>
            <person name="Henrissat B."/>
            <person name="Grigoriev I.V."/>
            <person name="Hibbett D.S."/>
            <person name="Martin F."/>
            <person name="Nordberg H.P."/>
            <person name="Cantor M.N."/>
            <person name="Hua S.X."/>
        </authorList>
    </citation>
    <scope>NUCLEOTIDE SEQUENCE [LARGE SCALE GENOMIC DNA]</scope>
    <source>
        <strain evidence="5 6">Ve08.2h10</strain>
    </source>
</reference>
<keyword evidence="3" id="KW-0472">Membrane</keyword>
<feature type="region of interest" description="Disordered" evidence="2">
    <location>
        <begin position="331"/>
        <end position="441"/>
    </location>
</feature>
<evidence type="ECO:0000256" key="1">
    <source>
        <dbReference type="SAM" id="Coils"/>
    </source>
</evidence>
<protein>
    <recommendedName>
        <fullName evidence="4">FHA domain-containing protein</fullName>
    </recommendedName>
</protein>
<reference evidence="6" key="2">
    <citation type="submission" date="2015-01" db="EMBL/GenBank/DDBJ databases">
        <title>Evolutionary Origins and Diversification of the Mycorrhizal Mutualists.</title>
        <authorList>
            <consortium name="DOE Joint Genome Institute"/>
            <consortium name="Mycorrhizal Genomics Consortium"/>
            <person name="Kohler A."/>
            <person name="Kuo A."/>
            <person name="Nagy L.G."/>
            <person name="Floudas D."/>
            <person name="Copeland A."/>
            <person name="Barry K.W."/>
            <person name="Cichocki N."/>
            <person name="Veneault-Fourrey C."/>
            <person name="LaButti K."/>
            <person name="Lindquist E.A."/>
            <person name="Lipzen A."/>
            <person name="Lundell T."/>
            <person name="Morin E."/>
            <person name="Murat C."/>
            <person name="Riley R."/>
            <person name="Ohm R."/>
            <person name="Sun H."/>
            <person name="Tunlid A."/>
            <person name="Henrissat B."/>
            <person name="Grigoriev I.V."/>
            <person name="Hibbett D.S."/>
            <person name="Martin F."/>
        </authorList>
    </citation>
    <scope>NUCLEOTIDE SEQUENCE [LARGE SCALE GENOMIC DNA]</scope>
    <source>
        <strain evidence="6">Ve08.2h10</strain>
    </source>
</reference>
<feature type="compositionally biased region" description="Polar residues" evidence="2">
    <location>
        <begin position="666"/>
        <end position="686"/>
    </location>
</feature>
<dbReference type="AlphaFoldDB" id="A0A0D0DVY1"/>
<dbReference type="Gene3D" id="2.60.200.20">
    <property type="match status" value="1"/>
</dbReference>
<dbReference type="InterPro" id="IPR000253">
    <property type="entry name" value="FHA_dom"/>
</dbReference>
<gene>
    <name evidence="5" type="ORF">PAXRUDRAFT_831735</name>
</gene>
<feature type="domain" description="FHA" evidence="4">
    <location>
        <begin position="29"/>
        <end position="85"/>
    </location>
</feature>
<feature type="coiled-coil region" evidence="1">
    <location>
        <begin position="553"/>
        <end position="580"/>
    </location>
</feature>
<dbReference type="EMBL" id="KN825525">
    <property type="protein sequence ID" value="KIK89944.1"/>
    <property type="molecule type" value="Genomic_DNA"/>
</dbReference>
<dbReference type="HOGENOM" id="CLU_007871_1_0_1"/>
<dbReference type="GO" id="GO:0005737">
    <property type="term" value="C:cytoplasm"/>
    <property type="evidence" value="ECO:0007669"/>
    <property type="project" value="TreeGrafter"/>
</dbReference>
<evidence type="ECO:0000313" key="6">
    <source>
        <dbReference type="Proteomes" id="UP000054538"/>
    </source>
</evidence>
<dbReference type="SUPFAM" id="SSF49879">
    <property type="entry name" value="SMAD/FHA domain"/>
    <property type="match status" value="1"/>
</dbReference>
<accession>A0A0D0DVY1</accession>
<keyword evidence="3" id="KW-1133">Transmembrane helix</keyword>
<keyword evidence="1" id="KW-0175">Coiled coil</keyword>
<dbReference type="PROSITE" id="PS50006">
    <property type="entry name" value="FHA_DOMAIN"/>
    <property type="match status" value="1"/>
</dbReference>
<dbReference type="STRING" id="930991.A0A0D0DVY1"/>
<dbReference type="PANTHER" id="PTHR15715:SF37">
    <property type="entry name" value="LD47843P"/>
    <property type="match status" value="1"/>
</dbReference>
<name>A0A0D0DVY1_9AGAM</name>
<dbReference type="Pfam" id="PF00498">
    <property type="entry name" value="FHA"/>
    <property type="match status" value="1"/>
</dbReference>
<proteinExistence type="predicted"/>